<evidence type="ECO:0000313" key="13">
    <source>
        <dbReference type="EMBL" id="RST77263.1"/>
    </source>
</evidence>
<dbReference type="Gene3D" id="1.20.950.20">
    <property type="entry name" value="Transmembrane di-heme cytochromes, Chain C"/>
    <property type="match status" value="1"/>
</dbReference>
<feature type="domain" description="4Fe-4S ferredoxin-type" evidence="12">
    <location>
        <begin position="275"/>
        <end position="304"/>
    </location>
</feature>
<feature type="domain" description="4Fe-4S ferredoxin-type" evidence="12">
    <location>
        <begin position="324"/>
        <end position="354"/>
    </location>
</feature>
<keyword evidence="3" id="KW-0004">4Fe-4S</keyword>
<dbReference type="PANTHER" id="PTHR43255">
    <property type="entry name" value="IRON-SULFUR-BINDING OXIDOREDUCTASE FADF-RELATED-RELATED"/>
    <property type="match status" value="1"/>
</dbReference>
<feature type="transmembrane region" description="Helical" evidence="11">
    <location>
        <begin position="152"/>
        <end position="170"/>
    </location>
</feature>
<dbReference type="InterPro" id="IPR017896">
    <property type="entry name" value="4Fe4S_Fe-S-bd"/>
</dbReference>
<evidence type="ECO:0000256" key="7">
    <source>
        <dbReference type="ARBA" id="ARBA00023002"/>
    </source>
</evidence>
<feature type="transmembrane region" description="Helical" evidence="11">
    <location>
        <begin position="83"/>
        <end position="100"/>
    </location>
</feature>
<dbReference type="GO" id="GO:0051539">
    <property type="term" value="F:4 iron, 4 sulfur cluster binding"/>
    <property type="evidence" value="ECO:0007669"/>
    <property type="project" value="UniProtKB-KW"/>
</dbReference>
<feature type="transmembrane region" description="Helical" evidence="11">
    <location>
        <begin position="208"/>
        <end position="227"/>
    </location>
</feature>
<dbReference type="InterPro" id="IPR023234">
    <property type="entry name" value="NarG-like_domain"/>
</dbReference>
<evidence type="ECO:0000256" key="11">
    <source>
        <dbReference type="SAM" id="Phobius"/>
    </source>
</evidence>
<keyword evidence="7" id="KW-0560">Oxidoreductase</keyword>
<dbReference type="Proteomes" id="UP000287156">
    <property type="component" value="Unassembled WGS sequence"/>
</dbReference>
<accession>A0A429Y7A4</accession>
<reference evidence="13" key="1">
    <citation type="submission" date="2018-12" db="EMBL/GenBank/DDBJ databases">
        <authorList>
            <person name="Sun L."/>
            <person name="Chen Z."/>
        </authorList>
    </citation>
    <scope>NUCLEOTIDE SEQUENCE [LARGE SCALE GENOMIC DNA]</scope>
    <source>
        <strain evidence="13">3-2-2</strain>
    </source>
</reference>
<keyword evidence="2" id="KW-1003">Cell membrane</keyword>
<evidence type="ECO:0000313" key="14">
    <source>
        <dbReference type="Proteomes" id="UP000287156"/>
    </source>
</evidence>
<evidence type="ECO:0000256" key="10">
    <source>
        <dbReference type="ARBA" id="ARBA00023136"/>
    </source>
</evidence>
<name>A0A429Y7A4_9BACI</name>
<evidence type="ECO:0000256" key="1">
    <source>
        <dbReference type="ARBA" id="ARBA00004651"/>
    </source>
</evidence>
<evidence type="ECO:0000256" key="9">
    <source>
        <dbReference type="ARBA" id="ARBA00023014"/>
    </source>
</evidence>
<protein>
    <submittedName>
        <fullName evidence="13">4Fe-4S dicluster domain-containing protein</fullName>
    </submittedName>
</protein>
<gene>
    <name evidence="13" type="ORF">D4T97_001855</name>
</gene>
<dbReference type="GO" id="GO:0046872">
    <property type="term" value="F:metal ion binding"/>
    <property type="evidence" value="ECO:0007669"/>
    <property type="project" value="UniProtKB-KW"/>
</dbReference>
<dbReference type="InterPro" id="IPR017900">
    <property type="entry name" value="4Fe4S_Fe_S_CS"/>
</dbReference>
<dbReference type="PROSITE" id="PS51379">
    <property type="entry name" value="4FE4S_FER_2"/>
    <property type="match status" value="2"/>
</dbReference>
<evidence type="ECO:0000256" key="6">
    <source>
        <dbReference type="ARBA" id="ARBA00022989"/>
    </source>
</evidence>
<evidence type="ECO:0000256" key="3">
    <source>
        <dbReference type="ARBA" id="ARBA00022485"/>
    </source>
</evidence>
<dbReference type="InterPro" id="IPR009051">
    <property type="entry name" value="Helical_ferredxn"/>
</dbReference>
<dbReference type="InterPro" id="IPR036197">
    <property type="entry name" value="NarG-like_sf"/>
</dbReference>
<dbReference type="SUPFAM" id="SSF103501">
    <property type="entry name" value="Respiratory nitrate reductase 1 gamma chain"/>
    <property type="match status" value="1"/>
</dbReference>
<keyword evidence="4 11" id="KW-0812">Transmembrane</keyword>
<keyword evidence="5" id="KW-0479">Metal-binding</keyword>
<keyword evidence="6 11" id="KW-1133">Transmembrane helix</keyword>
<dbReference type="InterPro" id="IPR051460">
    <property type="entry name" value="HdrC_iron-sulfur_subunit"/>
</dbReference>
<dbReference type="Pfam" id="PF13187">
    <property type="entry name" value="Fer4_9"/>
    <property type="match status" value="1"/>
</dbReference>
<keyword evidence="9" id="KW-0411">Iron-sulfur</keyword>
<sequence>MEIERDTFWNISSDAQIVFYILAGMSIIAFLYGFYRRYRLWNKGQREKVEWKHVKDNIGYFFQFAIRQTKVQKDRMPGVMHKLVAYGFIVLFIGTVLVFIDEDFKIPILQGGFYLVYELVLDLFGIAFLVGLAGFLLIRGGNFRKRLLRGKMDYLFLILLFVIGVGGYIAEGIRLSETKVDYAHWSPVGYVLSLLFNESRVFKGDTYLFWWLTHSILAFILIAITPFTKLFHLFTAPLNLLLSPVKRSGDFQVESAMKDGTQRRRNVSHIYDFTNLQLLSTDACTECGRCDHVCPANLSGKDLAPRNIVMKIRDNMQENGPISSFISAEELKQCTSCGACVEACPVSINHIDLILSMRRGALPDKLLNPHAGEAMVNLEQDENIWGAPWSEREDWAKGLNIPVLRDTENPRKEA</sequence>
<feature type="transmembrane region" description="Helical" evidence="11">
    <location>
        <begin position="120"/>
        <end position="140"/>
    </location>
</feature>
<dbReference type="GO" id="GO:0016491">
    <property type="term" value="F:oxidoreductase activity"/>
    <property type="evidence" value="ECO:0007669"/>
    <property type="project" value="UniProtKB-KW"/>
</dbReference>
<dbReference type="RefSeq" id="WP_126047097.1">
    <property type="nucleotide sequence ID" value="NZ_QYTV02000001.1"/>
</dbReference>
<dbReference type="EMBL" id="QYTV02000001">
    <property type="protein sequence ID" value="RST77263.1"/>
    <property type="molecule type" value="Genomic_DNA"/>
</dbReference>
<dbReference type="Pfam" id="PF02665">
    <property type="entry name" value="Nitrate_red_gam"/>
    <property type="match status" value="1"/>
</dbReference>
<dbReference type="PROSITE" id="PS00198">
    <property type="entry name" value="4FE4S_FER_1"/>
    <property type="match status" value="1"/>
</dbReference>
<feature type="transmembrane region" description="Helical" evidence="11">
    <location>
        <begin position="17"/>
        <end position="35"/>
    </location>
</feature>
<comment type="caution">
    <text evidence="13">The sequence shown here is derived from an EMBL/GenBank/DDBJ whole genome shotgun (WGS) entry which is preliminary data.</text>
</comment>
<dbReference type="AlphaFoldDB" id="A0A429Y7A4"/>
<evidence type="ECO:0000256" key="4">
    <source>
        <dbReference type="ARBA" id="ARBA00022692"/>
    </source>
</evidence>
<dbReference type="PANTHER" id="PTHR43255:SF1">
    <property type="entry name" value="IRON-SULFUR-BINDING OXIDOREDUCTASE FADF-RELATED"/>
    <property type="match status" value="1"/>
</dbReference>
<keyword evidence="8" id="KW-0408">Iron</keyword>
<dbReference type="OrthoDB" id="9782337at2"/>
<organism evidence="13 14">
    <name type="scientific">Siminovitchia acidinfaciens</name>
    <dbReference type="NCBI Taxonomy" id="2321395"/>
    <lineage>
        <taxon>Bacteria</taxon>
        <taxon>Bacillati</taxon>
        <taxon>Bacillota</taxon>
        <taxon>Bacilli</taxon>
        <taxon>Bacillales</taxon>
        <taxon>Bacillaceae</taxon>
        <taxon>Siminovitchia</taxon>
    </lineage>
</organism>
<keyword evidence="14" id="KW-1185">Reference proteome</keyword>
<dbReference type="GO" id="GO:0005886">
    <property type="term" value="C:plasma membrane"/>
    <property type="evidence" value="ECO:0007669"/>
    <property type="project" value="UniProtKB-SubCell"/>
</dbReference>
<keyword evidence="10 11" id="KW-0472">Membrane</keyword>
<evidence type="ECO:0000256" key="5">
    <source>
        <dbReference type="ARBA" id="ARBA00022723"/>
    </source>
</evidence>
<evidence type="ECO:0000256" key="8">
    <source>
        <dbReference type="ARBA" id="ARBA00023004"/>
    </source>
</evidence>
<evidence type="ECO:0000256" key="2">
    <source>
        <dbReference type="ARBA" id="ARBA00022475"/>
    </source>
</evidence>
<dbReference type="SUPFAM" id="SSF46548">
    <property type="entry name" value="alpha-helical ferredoxin"/>
    <property type="match status" value="1"/>
</dbReference>
<comment type="subcellular location">
    <subcellularLocation>
        <location evidence="1">Cell membrane</location>
        <topology evidence="1">Multi-pass membrane protein</topology>
    </subcellularLocation>
</comment>
<evidence type="ECO:0000259" key="12">
    <source>
        <dbReference type="PROSITE" id="PS51379"/>
    </source>
</evidence>
<proteinExistence type="predicted"/>
<dbReference type="Gene3D" id="1.10.1060.10">
    <property type="entry name" value="Alpha-helical ferredoxin"/>
    <property type="match status" value="1"/>
</dbReference>